<keyword evidence="15" id="KW-1185">Reference proteome</keyword>
<evidence type="ECO:0000256" key="3">
    <source>
        <dbReference type="ARBA" id="ARBA00013253"/>
    </source>
</evidence>
<proteinExistence type="inferred from homology"/>
<dbReference type="Pfam" id="PF01288">
    <property type="entry name" value="HPPK"/>
    <property type="match status" value="1"/>
</dbReference>
<evidence type="ECO:0000313" key="14">
    <source>
        <dbReference type="EMBL" id="TFE70591.1"/>
    </source>
</evidence>
<dbReference type="InterPro" id="IPR035907">
    <property type="entry name" value="Hppk_sf"/>
</dbReference>
<dbReference type="Gene3D" id="3.30.70.560">
    <property type="entry name" value="7,8-Dihydro-6-hydroxymethylpterin-pyrophosphokinase HPPK"/>
    <property type="match status" value="1"/>
</dbReference>
<feature type="domain" description="7,8-dihydro-6-hydroxymethylpterin-pyrophosphokinase" evidence="13">
    <location>
        <begin position="91"/>
        <end position="102"/>
    </location>
</feature>
<dbReference type="UniPathway" id="UPA00077">
    <property type="reaction ID" value="UER00155"/>
</dbReference>
<comment type="function">
    <text evidence="10">Catalyzes the transfer of pyrophosphate from adenosine triphosphate (ATP) to 6-hydroxymethyl-7,8-dihydropterin, an enzymatic step in folate biosynthesis pathway.</text>
</comment>
<evidence type="ECO:0000256" key="4">
    <source>
        <dbReference type="ARBA" id="ARBA00016218"/>
    </source>
</evidence>
<dbReference type="NCBIfam" id="TIGR01498">
    <property type="entry name" value="folK"/>
    <property type="match status" value="1"/>
</dbReference>
<keyword evidence="9" id="KW-0289">Folate biosynthesis</keyword>
<dbReference type="GO" id="GO:0003848">
    <property type="term" value="F:2-amino-4-hydroxy-6-hydroxymethyldihydropteridine diphosphokinase activity"/>
    <property type="evidence" value="ECO:0007669"/>
    <property type="project" value="UniProtKB-EC"/>
</dbReference>
<accession>A0A4Y8PF57</accession>
<evidence type="ECO:0000256" key="6">
    <source>
        <dbReference type="ARBA" id="ARBA00022741"/>
    </source>
</evidence>
<dbReference type="EMBL" id="LXQC01000113">
    <property type="protein sequence ID" value="TFE70591.1"/>
    <property type="molecule type" value="Genomic_DNA"/>
</dbReference>
<dbReference type="GO" id="GO:0016301">
    <property type="term" value="F:kinase activity"/>
    <property type="evidence" value="ECO:0007669"/>
    <property type="project" value="UniProtKB-KW"/>
</dbReference>
<name>A0A4Y8PF57_9BACT</name>
<comment type="caution">
    <text evidence="14">The sequence shown here is derived from an EMBL/GenBank/DDBJ whole genome shotgun (WGS) entry which is preliminary data.</text>
</comment>
<dbReference type="CDD" id="cd00483">
    <property type="entry name" value="HPPK"/>
    <property type="match status" value="1"/>
</dbReference>
<dbReference type="AlphaFoldDB" id="A0A4Y8PF57"/>
<evidence type="ECO:0000256" key="9">
    <source>
        <dbReference type="ARBA" id="ARBA00022909"/>
    </source>
</evidence>
<evidence type="ECO:0000256" key="2">
    <source>
        <dbReference type="ARBA" id="ARBA00005810"/>
    </source>
</evidence>
<evidence type="ECO:0000256" key="7">
    <source>
        <dbReference type="ARBA" id="ARBA00022777"/>
    </source>
</evidence>
<dbReference type="Proteomes" id="UP000297713">
    <property type="component" value="Unassembled WGS sequence"/>
</dbReference>
<evidence type="ECO:0000256" key="5">
    <source>
        <dbReference type="ARBA" id="ARBA00022679"/>
    </source>
</evidence>
<dbReference type="EC" id="2.7.6.3" evidence="3"/>
<evidence type="ECO:0000256" key="12">
    <source>
        <dbReference type="ARBA" id="ARBA00033413"/>
    </source>
</evidence>
<comment type="similarity">
    <text evidence="2">Belongs to the HPPK family.</text>
</comment>
<keyword evidence="5" id="KW-0808">Transferase</keyword>
<gene>
    <name evidence="14" type="ORF">A7Q10_05805</name>
</gene>
<evidence type="ECO:0000313" key="15">
    <source>
        <dbReference type="Proteomes" id="UP000297713"/>
    </source>
</evidence>
<evidence type="ECO:0000259" key="13">
    <source>
        <dbReference type="PROSITE" id="PS00794"/>
    </source>
</evidence>
<dbReference type="GO" id="GO:0046654">
    <property type="term" value="P:tetrahydrofolate biosynthetic process"/>
    <property type="evidence" value="ECO:0007669"/>
    <property type="project" value="UniProtKB-UniPathway"/>
</dbReference>
<dbReference type="PANTHER" id="PTHR43071:SF1">
    <property type="entry name" value="2-AMINO-4-HYDROXY-6-HYDROXYMETHYLDIHYDROPTERIDINE PYROPHOSPHOKINASE"/>
    <property type="match status" value="1"/>
</dbReference>
<dbReference type="OrthoDB" id="9808041at2"/>
<dbReference type="SUPFAM" id="SSF55083">
    <property type="entry name" value="6-hydroxymethyl-7,8-dihydropterin pyrophosphokinase, HPPK"/>
    <property type="match status" value="1"/>
</dbReference>
<keyword evidence="8" id="KW-0067">ATP-binding</keyword>
<reference evidence="14 15" key="1">
    <citation type="submission" date="2016-05" db="EMBL/GenBank/DDBJ databases">
        <title>Diversity and Homogeneity among Thermoacidophilic Verrucomicrobia Methanotrophs Linked with Geographical Origin.</title>
        <authorList>
            <person name="Erikstad H.-A."/>
            <person name="Smestad N.B."/>
            <person name="Ceballos R.M."/>
            <person name="Birkeland N.-K."/>
        </authorList>
    </citation>
    <scope>NUCLEOTIDE SEQUENCE [LARGE SCALE GENOMIC DNA]</scope>
    <source>
        <strain evidence="14 15">Phi</strain>
    </source>
</reference>
<dbReference type="GO" id="GO:0005524">
    <property type="term" value="F:ATP binding"/>
    <property type="evidence" value="ECO:0007669"/>
    <property type="project" value="UniProtKB-KW"/>
</dbReference>
<organism evidence="14 15">
    <name type="scientific">Methylacidiphilum caldifontis</name>
    <dbReference type="NCBI Taxonomy" id="2795386"/>
    <lineage>
        <taxon>Bacteria</taxon>
        <taxon>Pseudomonadati</taxon>
        <taxon>Verrucomicrobiota</taxon>
        <taxon>Methylacidiphilae</taxon>
        <taxon>Methylacidiphilales</taxon>
        <taxon>Methylacidiphilaceae</taxon>
        <taxon>Methylacidiphilum (ex Ratnadevi et al. 2023)</taxon>
    </lineage>
</organism>
<evidence type="ECO:0000256" key="1">
    <source>
        <dbReference type="ARBA" id="ARBA00005051"/>
    </source>
</evidence>
<sequence>MRVGIALGSNDGERKRHIEKAFSFLKNLTKNNHFLCSSIWETTPVDCPEGSQKFLNCVTEIETDLSSRILLGCLQEYELSEGRLPLASRKKNGPRPIDLDILYYGHEIIEERDLTIPHPRMTQRVFVLGPLAEIRPELILPGYSKTVKDLFHELNKNNS</sequence>
<evidence type="ECO:0000256" key="10">
    <source>
        <dbReference type="ARBA" id="ARBA00029409"/>
    </source>
</evidence>
<keyword evidence="6" id="KW-0547">Nucleotide-binding</keyword>
<dbReference type="PROSITE" id="PS00794">
    <property type="entry name" value="HPPK"/>
    <property type="match status" value="1"/>
</dbReference>
<dbReference type="GO" id="GO:0046656">
    <property type="term" value="P:folic acid biosynthetic process"/>
    <property type="evidence" value="ECO:0007669"/>
    <property type="project" value="UniProtKB-KW"/>
</dbReference>
<dbReference type="InterPro" id="IPR000550">
    <property type="entry name" value="Hppk"/>
</dbReference>
<protein>
    <recommendedName>
        <fullName evidence="4">2-amino-4-hydroxy-6-hydroxymethyldihydropteridine pyrophosphokinase</fullName>
        <ecNumber evidence="3">2.7.6.3</ecNumber>
    </recommendedName>
    <alternativeName>
        <fullName evidence="11">6-hydroxymethyl-7,8-dihydropterin pyrophosphokinase</fullName>
    </alternativeName>
    <alternativeName>
        <fullName evidence="12">7,8-dihydro-6-hydroxymethylpterin-pyrophosphokinase</fullName>
    </alternativeName>
</protein>
<dbReference type="PANTHER" id="PTHR43071">
    <property type="entry name" value="2-AMINO-4-HYDROXY-6-HYDROXYMETHYLDIHYDROPTERIDINE PYROPHOSPHOKINASE"/>
    <property type="match status" value="1"/>
</dbReference>
<evidence type="ECO:0000256" key="8">
    <source>
        <dbReference type="ARBA" id="ARBA00022840"/>
    </source>
</evidence>
<evidence type="ECO:0000256" key="11">
    <source>
        <dbReference type="ARBA" id="ARBA00029766"/>
    </source>
</evidence>
<keyword evidence="7 14" id="KW-0418">Kinase</keyword>
<comment type="pathway">
    <text evidence="1">Cofactor biosynthesis; tetrahydrofolate biosynthesis; 2-amino-4-hydroxy-6-hydroxymethyl-7,8-dihydropteridine diphosphate from 7,8-dihydroneopterin triphosphate: step 4/4.</text>
</comment>